<sequence>MDPSKLFPKAKWHPGRTDQNKFACVVHAINMFVGGPLFDSVEKFVALYQSRAHMVRTRQPEHLVEHGISLKNFHHILYDVKKDIWYTPKVIHSFTNPMLDNYRKNLLFKFPQFLQSHLTKDRYLFQMIIEILSPDKSRVVKREAHAGAFIKDSGKWFIMDTAERDAFECSNKNRLVLSWLKGVAYLNIIDMVEDNPPAQFKKAFLKEWTLIMEGKYVYKKGRPDIPRKSPRNFQSKLRRKQGKGTGSTRYRKPVSEPKQSKIRQPRSKQLVGLRNDEHVKEAISSALKESSLNARNTKIVFSDKTQEQKKESAEQRRAELMKATYCWFEFICRNFEFLRWEKDLPSYESIIERFEVHLDDHEDLLFTWHWTRSLASSYKLKRISQEVREHLVATNLNDFNAQPSQAQVDLVNAEMQKLERVSQDKVYSGLQAVYIANPWAPRVIIDHFSDVWEKVETDQLRRWYWEEIVYKNDIKASVAGSSTMTKEEKKYYDKICKIVE</sequence>
<evidence type="ECO:0000256" key="1">
    <source>
        <dbReference type="SAM" id="MobiDB-lite"/>
    </source>
</evidence>
<keyword evidence="3" id="KW-1185">Reference proteome</keyword>
<dbReference type="Proteomes" id="UP000053232">
    <property type="component" value="Unassembled WGS sequence"/>
</dbReference>
<gene>
    <name evidence="2" type="ORF">OXYTRIMIC_251</name>
</gene>
<proteinExistence type="predicted"/>
<evidence type="ECO:0000313" key="2">
    <source>
        <dbReference type="EMBL" id="KEJ83033.1"/>
    </source>
</evidence>
<organism evidence="2 3">
    <name type="scientific">Oxytricha trifallax</name>
    <dbReference type="NCBI Taxonomy" id="1172189"/>
    <lineage>
        <taxon>Eukaryota</taxon>
        <taxon>Sar</taxon>
        <taxon>Alveolata</taxon>
        <taxon>Ciliophora</taxon>
        <taxon>Intramacronucleata</taxon>
        <taxon>Spirotrichea</taxon>
        <taxon>Stichotrichia</taxon>
        <taxon>Sporadotrichida</taxon>
        <taxon>Oxytrichidae</taxon>
        <taxon>Oxytrichinae</taxon>
        <taxon>Oxytricha</taxon>
    </lineage>
</organism>
<protein>
    <submittedName>
        <fullName evidence="2">Uncharacterized protein</fullName>
    </submittedName>
</protein>
<dbReference type="AlphaFoldDB" id="A0A073HYH3"/>
<reference evidence="3" key="1">
    <citation type="journal article" date="2014" name="Cell">
        <title>The Architecture of a Scrambled Genome Reveals Massive Levels of Genomic Rearrangement during Development.</title>
        <authorList>
            <person name="Chen X."/>
            <person name="Bracht J.R."/>
            <person name="Goldman A.D."/>
            <person name="Dolzhenko E."/>
            <person name="Clay D.M."/>
            <person name="Swart E.C."/>
            <person name="Perlman D.H."/>
            <person name="Doak T.G."/>
            <person name="Stuart A."/>
            <person name="Amemiya C.T."/>
            <person name="Sebra R.P."/>
            <person name="Landweber L.F."/>
        </authorList>
    </citation>
    <scope>NUCLEOTIDE SEQUENCE [LARGE SCALE GENOMIC DNA]</scope>
    <source>
        <strain evidence="3">JRB310</strain>
    </source>
</reference>
<evidence type="ECO:0000313" key="3">
    <source>
        <dbReference type="Proteomes" id="UP000053232"/>
    </source>
</evidence>
<dbReference type="EMBL" id="ARYC01001086">
    <property type="protein sequence ID" value="KEJ83033.1"/>
    <property type="molecule type" value="Genomic_DNA"/>
</dbReference>
<accession>A0A073HYH3</accession>
<comment type="caution">
    <text evidence="2">The sequence shown here is derived from an EMBL/GenBank/DDBJ whole genome shotgun (WGS) entry which is preliminary data.</text>
</comment>
<name>A0A073HYH3_9SPIT</name>
<feature type="region of interest" description="Disordered" evidence="1">
    <location>
        <begin position="221"/>
        <end position="268"/>
    </location>
</feature>